<dbReference type="RefSeq" id="WP_345701302.1">
    <property type="nucleotide sequence ID" value="NZ_BAABIS010000001.1"/>
</dbReference>
<dbReference type="SUPFAM" id="SSF50475">
    <property type="entry name" value="FMN-binding split barrel"/>
    <property type="match status" value="1"/>
</dbReference>
<proteinExistence type="predicted"/>
<dbReference type="Gene3D" id="2.30.110.10">
    <property type="entry name" value="Electron Transport, Fmn-binding Protein, Chain A"/>
    <property type="match status" value="1"/>
</dbReference>
<name>A0ABP9EPW2_9ACTN</name>
<keyword evidence="2" id="KW-1185">Reference proteome</keyword>
<accession>A0ABP9EPW2</accession>
<sequence>MTAENTLSGPRSLDENECYRFLSAAAVGRVVYTVGALPAVLPVRYRIAGDGGVLLPAPAAELARAVVGALVAFEAGEVSGEDGSGWSVTVLGHAEAAAAPAAAAGEPGAAAAIRIRPELVTGRLLGAGPPALGG</sequence>
<dbReference type="Pfam" id="PF12900">
    <property type="entry name" value="Pyridox_ox_2"/>
    <property type="match status" value="1"/>
</dbReference>
<comment type="caution">
    <text evidence="1">The sequence shown here is derived from an EMBL/GenBank/DDBJ whole genome shotgun (WGS) entry which is preliminary data.</text>
</comment>
<organism evidence="1 2">
    <name type="scientific">Kitasatospora terrestris</name>
    <dbReference type="NCBI Taxonomy" id="258051"/>
    <lineage>
        <taxon>Bacteria</taxon>
        <taxon>Bacillati</taxon>
        <taxon>Actinomycetota</taxon>
        <taxon>Actinomycetes</taxon>
        <taxon>Kitasatosporales</taxon>
        <taxon>Streptomycetaceae</taxon>
        <taxon>Kitasatospora</taxon>
    </lineage>
</organism>
<dbReference type="Proteomes" id="UP001501752">
    <property type="component" value="Unassembled WGS sequence"/>
</dbReference>
<evidence type="ECO:0000313" key="1">
    <source>
        <dbReference type="EMBL" id="GAA4882745.1"/>
    </source>
</evidence>
<dbReference type="EMBL" id="BAABIS010000001">
    <property type="protein sequence ID" value="GAA4882745.1"/>
    <property type="molecule type" value="Genomic_DNA"/>
</dbReference>
<reference evidence="2" key="1">
    <citation type="journal article" date="2019" name="Int. J. Syst. Evol. Microbiol.">
        <title>The Global Catalogue of Microorganisms (GCM) 10K type strain sequencing project: providing services to taxonomists for standard genome sequencing and annotation.</title>
        <authorList>
            <consortium name="The Broad Institute Genomics Platform"/>
            <consortium name="The Broad Institute Genome Sequencing Center for Infectious Disease"/>
            <person name="Wu L."/>
            <person name="Ma J."/>
        </authorList>
    </citation>
    <scope>NUCLEOTIDE SEQUENCE [LARGE SCALE GENOMIC DNA]</scope>
    <source>
        <strain evidence="2">JCM 13006</strain>
    </source>
</reference>
<evidence type="ECO:0000313" key="2">
    <source>
        <dbReference type="Proteomes" id="UP001501752"/>
    </source>
</evidence>
<dbReference type="InterPro" id="IPR024747">
    <property type="entry name" value="Pyridox_Oxase-rel"/>
</dbReference>
<gene>
    <name evidence="1" type="ORF">GCM10023235_74040</name>
</gene>
<dbReference type="InterPro" id="IPR012349">
    <property type="entry name" value="Split_barrel_FMN-bd"/>
</dbReference>
<protein>
    <submittedName>
        <fullName evidence="1">Pyridoxamine 5'-phosphate oxidase family protein</fullName>
    </submittedName>
</protein>